<feature type="signal peptide" evidence="8">
    <location>
        <begin position="1"/>
        <end position="19"/>
    </location>
</feature>
<evidence type="ECO:0000256" key="6">
    <source>
        <dbReference type="ARBA" id="ARBA00023136"/>
    </source>
</evidence>
<comment type="subcellular location">
    <subcellularLocation>
        <location evidence="1">Cell outer membrane</location>
        <topology evidence="1">Multi-pass membrane protein</topology>
    </subcellularLocation>
</comment>
<gene>
    <name evidence="9" type="ORF">I215_08406</name>
</gene>
<evidence type="ECO:0000313" key="10">
    <source>
        <dbReference type="Proteomes" id="UP000007364"/>
    </source>
</evidence>
<evidence type="ECO:0000256" key="7">
    <source>
        <dbReference type="ARBA" id="ARBA00023237"/>
    </source>
</evidence>
<keyword evidence="7" id="KW-0998">Cell outer membrane</keyword>
<keyword evidence="10" id="KW-1185">Reference proteome</keyword>
<comment type="caution">
    <text evidence="9">The sequence shown here is derived from an EMBL/GenBank/DDBJ whole genome shotgun (WGS) entry which is preliminary data.</text>
</comment>
<evidence type="ECO:0000256" key="8">
    <source>
        <dbReference type="SAM" id="SignalP"/>
    </source>
</evidence>
<dbReference type="OrthoDB" id="9765571at2"/>
<accession>K2QKP1</accession>
<reference evidence="9 10" key="1">
    <citation type="journal article" date="2012" name="J. Bacteriol.">
        <title>Genome Sequence of Galbibacter marinum Type Strain ck-I2-15.</title>
        <authorList>
            <person name="Lai Q."/>
            <person name="Li C."/>
            <person name="Shao Z."/>
        </authorList>
    </citation>
    <scope>NUCLEOTIDE SEQUENCE [LARGE SCALE GENOMIC DNA]</scope>
    <source>
        <strain evidence="10">ck-I2-15</strain>
    </source>
</reference>
<dbReference type="RefSeq" id="WP_008991536.1">
    <property type="nucleotide sequence ID" value="NZ_AMSG01000009.1"/>
</dbReference>
<dbReference type="EMBL" id="AMSG01000009">
    <property type="protein sequence ID" value="EKF55252.1"/>
    <property type="molecule type" value="Genomic_DNA"/>
</dbReference>
<evidence type="ECO:0000256" key="3">
    <source>
        <dbReference type="ARBA" id="ARBA00022452"/>
    </source>
</evidence>
<keyword evidence="3" id="KW-1134">Transmembrane beta strand</keyword>
<dbReference type="STRING" id="555500.I215_08406"/>
<dbReference type="InterPro" id="IPR005017">
    <property type="entry name" value="OMPP1/FadL/TodX"/>
</dbReference>
<organism evidence="9 10">
    <name type="scientific">Galbibacter marinus</name>
    <dbReference type="NCBI Taxonomy" id="555500"/>
    <lineage>
        <taxon>Bacteria</taxon>
        <taxon>Pseudomonadati</taxon>
        <taxon>Bacteroidota</taxon>
        <taxon>Flavobacteriia</taxon>
        <taxon>Flavobacteriales</taxon>
        <taxon>Flavobacteriaceae</taxon>
        <taxon>Galbibacter</taxon>
    </lineage>
</organism>
<dbReference type="AlphaFoldDB" id="K2QKP1"/>
<evidence type="ECO:0000256" key="4">
    <source>
        <dbReference type="ARBA" id="ARBA00022692"/>
    </source>
</evidence>
<name>K2QKP1_9FLAO</name>
<dbReference type="PATRIC" id="fig|555500.3.peg.1742"/>
<dbReference type="eggNOG" id="COG2067">
    <property type="taxonomic scope" value="Bacteria"/>
</dbReference>
<dbReference type="Proteomes" id="UP000007364">
    <property type="component" value="Unassembled WGS sequence"/>
</dbReference>
<evidence type="ECO:0000256" key="1">
    <source>
        <dbReference type="ARBA" id="ARBA00004571"/>
    </source>
</evidence>
<dbReference type="PANTHER" id="PTHR35093">
    <property type="entry name" value="OUTER MEMBRANE PROTEIN NMB0088-RELATED"/>
    <property type="match status" value="1"/>
</dbReference>
<feature type="chain" id="PRO_5003867113" evidence="8">
    <location>
        <begin position="20"/>
        <end position="508"/>
    </location>
</feature>
<sequence>MKKYILTIAVLWAAGSIYAQNRHDVALYGDDDLNGTARFQSMSGAFGALGGDLSALNINPAGSAVFNTSAFTVSAGYYGLNNKGRYFNEQNKTDVSDLQFNQAGGVFVFNNMSNSPWKKFSLAVGYELNNSFENEYLISGNGNSSIADYFVNNAQGVPLNELEVFSGENVTDRYIDLGYSYGYPAQQALLGYQNYIINPVSENEDQTQYVSNAAFGNSLYHNQHVYTSGFNSKFMVNFATQFTDQFYFGAGLNFHSVEREKITRFDEEGYSDASNLQYVQFDNELFTYGNGFSFNLGGIAKVNDLIRLGASYQSPTWYSMTDELFQRINTDYYQDASSTELLYSENTPHTTLVFPDYKIQIPGIWTGSMAFVFGSNGLISVDYQYQDMAKAKLKPNNDAYFGEENELIADEFKATSTVRLGGEYRLDKLSLRAGYRFEESPYADGFTMGDLNGYSAGIGYTFGTSRLDLGFSQSQRDYNIPLYDTGLTSTSYFDEKRTRVVLSYTFTM</sequence>
<keyword evidence="5 8" id="KW-0732">Signal</keyword>
<dbReference type="SUPFAM" id="SSF56935">
    <property type="entry name" value="Porins"/>
    <property type="match status" value="1"/>
</dbReference>
<evidence type="ECO:0000256" key="5">
    <source>
        <dbReference type="ARBA" id="ARBA00022729"/>
    </source>
</evidence>
<dbReference type="GO" id="GO:0009279">
    <property type="term" value="C:cell outer membrane"/>
    <property type="evidence" value="ECO:0007669"/>
    <property type="project" value="UniProtKB-SubCell"/>
</dbReference>
<dbReference type="Pfam" id="PF03349">
    <property type="entry name" value="Toluene_X"/>
    <property type="match status" value="1"/>
</dbReference>
<evidence type="ECO:0000256" key="2">
    <source>
        <dbReference type="ARBA" id="ARBA00008163"/>
    </source>
</evidence>
<dbReference type="Gene3D" id="2.40.160.60">
    <property type="entry name" value="Outer membrane protein transport protein (OMPP1/FadL/TodX)"/>
    <property type="match status" value="1"/>
</dbReference>
<keyword evidence="6" id="KW-0472">Membrane</keyword>
<proteinExistence type="inferred from homology"/>
<evidence type="ECO:0000313" key="9">
    <source>
        <dbReference type="EMBL" id="EKF55252.1"/>
    </source>
</evidence>
<comment type="similarity">
    <text evidence="2">Belongs to the OmpP1/FadL family.</text>
</comment>
<dbReference type="PANTHER" id="PTHR35093:SF8">
    <property type="entry name" value="OUTER MEMBRANE PROTEIN NMB0088-RELATED"/>
    <property type="match status" value="1"/>
</dbReference>
<protein>
    <submittedName>
        <fullName evidence="9">Aromatic hydrocarbon degradation membrane protein</fullName>
    </submittedName>
</protein>
<dbReference type="GO" id="GO:0015483">
    <property type="term" value="F:long-chain fatty acid transporting porin activity"/>
    <property type="evidence" value="ECO:0007669"/>
    <property type="project" value="TreeGrafter"/>
</dbReference>
<keyword evidence="4" id="KW-0812">Transmembrane</keyword>